<evidence type="ECO:0000259" key="1">
    <source>
        <dbReference type="Pfam" id="PF04230"/>
    </source>
</evidence>
<reference evidence="2 3" key="1">
    <citation type="submission" date="2019-06" db="EMBL/GenBank/DDBJ databases">
        <title>YIM 131921 draft genome.</title>
        <authorList>
            <person name="Jiang L."/>
        </authorList>
    </citation>
    <scope>NUCLEOTIDE SEQUENCE [LARGE SCALE GENOMIC DNA]</scope>
    <source>
        <strain evidence="2 3">YIM 131921</strain>
    </source>
</reference>
<sequence length="390" mass="43755">MVRKNAYLLGGNGAPNFGDELIAKAWLDYLSERSPEARITLDCNSINTPRTFFGLDGDRVQNLSGIKIFANTTIKTQFAGIKNAGERFLTGVRHGLDFFSNGTYAEFPQLREALEAIEDSATFHIFGGGYINSGIRPDSGFLIGFAAAVKRQFGAKIFATGIGLTPLHFDARENTAPLAEALSEFALFECRDVYGYDKLFNLLNNRANLVNGVDDTYMVRYVSGVEENTPRRLHLCFLRQEFGPELQGLQAEILAIAPAFDEVTYWNCVPNFADRNLDNLRRALPDMRVLDCHQLVFQPLPVGPNDYMVTQRFHPHLIAARLGCSGVFVQDGLYYNDKHRSVVHLGSSFKKYVPGMIDGTPSVRPARILERDAENMDRKRQVRDFCYENA</sequence>
<protein>
    <submittedName>
        <fullName evidence="2">Polysaccharide pyruvyl transferase family protein</fullName>
    </submittedName>
</protein>
<dbReference type="EMBL" id="VDFU01000058">
    <property type="protein sequence ID" value="TNC44204.1"/>
    <property type="molecule type" value="Genomic_DNA"/>
</dbReference>
<keyword evidence="3" id="KW-1185">Reference proteome</keyword>
<dbReference type="OrthoDB" id="8444043at2"/>
<proteinExistence type="predicted"/>
<evidence type="ECO:0000313" key="3">
    <source>
        <dbReference type="Proteomes" id="UP000305887"/>
    </source>
</evidence>
<organism evidence="2 3">
    <name type="scientific">Rubellimicrobium rubrum</name>
    <dbReference type="NCBI Taxonomy" id="2585369"/>
    <lineage>
        <taxon>Bacteria</taxon>
        <taxon>Pseudomonadati</taxon>
        <taxon>Pseudomonadota</taxon>
        <taxon>Alphaproteobacteria</taxon>
        <taxon>Rhodobacterales</taxon>
        <taxon>Roseobacteraceae</taxon>
        <taxon>Rubellimicrobium</taxon>
    </lineage>
</organism>
<dbReference type="AlphaFoldDB" id="A0A5C4MJ47"/>
<evidence type="ECO:0000313" key="2">
    <source>
        <dbReference type="EMBL" id="TNC44204.1"/>
    </source>
</evidence>
<gene>
    <name evidence="2" type="ORF">FHG66_20705</name>
</gene>
<comment type="caution">
    <text evidence="2">The sequence shown here is derived from an EMBL/GenBank/DDBJ whole genome shotgun (WGS) entry which is preliminary data.</text>
</comment>
<name>A0A5C4MJ47_9RHOB</name>
<dbReference type="Pfam" id="PF04230">
    <property type="entry name" value="PS_pyruv_trans"/>
    <property type="match status" value="1"/>
</dbReference>
<dbReference type="Proteomes" id="UP000305887">
    <property type="component" value="Unassembled WGS sequence"/>
</dbReference>
<dbReference type="GO" id="GO:0016740">
    <property type="term" value="F:transferase activity"/>
    <property type="evidence" value="ECO:0007669"/>
    <property type="project" value="UniProtKB-KW"/>
</dbReference>
<dbReference type="InterPro" id="IPR007345">
    <property type="entry name" value="Polysacch_pyruvyl_Trfase"/>
</dbReference>
<keyword evidence="2" id="KW-0808">Transferase</keyword>
<accession>A0A5C4MJ47</accession>
<feature type="domain" description="Polysaccharide pyruvyl transferase" evidence="1">
    <location>
        <begin position="16"/>
        <end position="262"/>
    </location>
</feature>
<dbReference type="RefSeq" id="WP_139079047.1">
    <property type="nucleotide sequence ID" value="NZ_VDFU01000058.1"/>
</dbReference>